<name>A0A0C9Z9J1_9AGAM</name>
<reference evidence="3" key="2">
    <citation type="submission" date="2015-01" db="EMBL/GenBank/DDBJ databases">
        <title>Evolutionary Origins and Diversification of the Mycorrhizal Mutualists.</title>
        <authorList>
            <consortium name="DOE Joint Genome Institute"/>
            <consortium name="Mycorrhizal Genomics Consortium"/>
            <person name="Kohler A."/>
            <person name="Kuo A."/>
            <person name="Nagy L.G."/>
            <person name="Floudas D."/>
            <person name="Copeland A."/>
            <person name="Barry K.W."/>
            <person name="Cichocki N."/>
            <person name="Veneault-Fourrey C."/>
            <person name="LaButti K."/>
            <person name="Lindquist E.A."/>
            <person name="Lipzen A."/>
            <person name="Lundell T."/>
            <person name="Morin E."/>
            <person name="Murat C."/>
            <person name="Riley R."/>
            <person name="Ohm R."/>
            <person name="Sun H."/>
            <person name="Tunlid A."/>
            <person name="Henrissat B."/>
            <person name="Grigoriev I.V."/>
            <person name="Hibbett D.S."/>
            <person name="Martin F."/>
        </authorList>
    </citation>
    <scope>NUCLEOTIDE SEQUENCE [LARGE SCALE GENOMIC DNA]</scope>
    <source>
        <strain evidence="3">441</strain>
    </source>
</reference>
<dbReference type="OrthoDB" id="10442000at2759"/>
<keyword evidence="3" id="KW-1185">Reference proteome</keyword>
<feature type="region of interest" description="Disordered" evidence="1">
    <location>
        <begin position="212"/>
        <end position="236"/>
    </location>
</feature>
<protein>
    <submittedName>
        <fullName evidence="2">Uncharacterized protein</fullName>
    </submittedName>
</protein>
<evidence type="ECO:0000256" key="1">
    <source>
        <dbReference type="SAM" id="MobiDB-lite"/>
    </source>
</evidence>
<reference evidence="2 3" key="1">
    <citation type="submission" date="2014-04" db="EMBL/GenBank/DDBJ databases">
        <authorList>
            <consortium name="DOE Joint Genome Institute"/>
            <person name="Kuo A."/>
            <person name="Kohler A."/>
            <person name="Costa M.D."/>
            <person name="Nagy L.G."/>
            <person name="Floudas D."/>
            <person name="Copeland A."/>
            <person name="Barry K.W."/>
            <person name="Cichocki N."/>
            <person name="Veneault-Fourrey C."/>
            <person name="LaButti K."/>
            <person name="Lindquist E.A."/>
            <person name="Lipzen A."/>
            <person name="Lundell T."/>
            <person name="Morin E."/>
            <person name="Murat C."/>
            <person name="Sun H."/>
            <person name="Tunlid A."/>
            <person name="Henrissat B."/>
            <person name="Grigoriev I.V."/>
            <person name="Hibbett D.S."/>
            <person name="Martin F."/>
            <person name="Nordberg H.P."/>
            <person name="Cantor M.N."/>
            <person name="Hua S.X."/>
        </authorList>
    </citation>
    <scope>NUCLEOTIDE SEQUENCE [LARGE SCALE GENOMIC DNA]</scope>
    <source>
        <strain evidence="2 3">441</strain>
    </source>
</reference>
<feature type="region of interest" description="Disordered" evidence="1">
    <location>
        <begin position="159"/>
        <end position="182"/>
    </location>
</feature>
<feature type="region of interest" description="Disordered" evidence="1">
    <location>
        <begin position="77"/>
        <end position="105"/>
    </location>
</feature>
<feature type="compositionally biased region" description="Polar residues" evidence="1">
    <location>
        <begin position="173"/>
        <end position="182"/>
    </location>
</feature>
<gene>
    <name evidence="2" type="ORF">PISMIDRAFT_11517</name>
</gene>
<dbReference type="AlphaFoldDB" id="A0A0C9Z9J1"/>
<evidence type="ECO:0000313" key="2">
    <source>
        <dbReference type="EMBL" id="KIK22669.1"/>
    </source>
</evidence>
<sequence length="347" mass="37471">MFCNLKTDWLGPKCMVNKAATQVKKKAAIVGGVKDCDEVDSLESNNGNSLQKNTCGTKRNLARVTITSTQPKKKWPSVIKISSDSLSPSASDYKPMEESKMKSSNDGVQDLYADSVDTKYKQSSTSCKCKVKATTSSHKLKIFSANDLGNEPPLSLAKEVRGKQPARPASVAGKTQGNKCIPSSQSMVITSDEEPAPHEVLIHEMSLSVEPNQLSTEHHPEPSVGPHDKLPSKEQLKQSLSINPCISSSQATMKEAAKECSKSAPATEQAIECCETNRMQLLHLTAPSSPISSAKPHDRASRQAIKLPSMLDIETSAAPGVVEQKVVEEAANHPEHAQTHKLPLILN</sequence>
<dbReference type="HOGENOM" id="CLU_799545_0_0_1"/>
<evidence type="ECO:0000313" key="3">
    <source>
        <dbReference type="Proteomes" id="UP000054018"/>
    </source>
</evidence>
<dbReference type="EMBL" id="KN833737">
    <property type="protein sequence ID" value="KIK22669.1"/>
    <property type="molecule type" value="Genomic_DNA"/>
</dbReference>
<dbReference type="Proteomes" id="UP000054018">
    <property type="component" value="Unassembled WGS sequence"/>
</dbReference>
<organism evidence="2 3">
    <name type="scientific">Pisolithus microcarpus 441</name>
    <dbReference type="NCBI Taxonomy" id="765257"/>
    <lineage>
        <taxon>Eukaryota</taxon>
        <taxon>Fungi</taxon>
        <taxon>Dikarya</taxon>
        <taxon>Basidiomycota</taxon>
        <taxon>Agaricomycotina</taxon>
        <taxon>Agaricomycetes</taxon>
        <taxon>Agaricomycetidae</taxon>
        <taxon>Boletales</taxon>
        <taxon>Sclerodermatineae</taxon>
        <taxon>Pisolithaceae</taxon>
        <taxon>Pisolithus</taxon>
    </lineage>
</organism>
<feature type="compositionally biased region" description="Low complexity" evidence="1">
    <location>
        <begin position="77"/>
        <end position="92"/>
    </location>
</feature>
<feature type="compositionally biased region" description="Basic and acidic residues" evidence="1">
    <location>
        <begin position="216"/>
        <end position="236"/>
    </location>
</feature>
<accession>A0A0C9Z9J1</accession>
<proteinExistence type="predicted"/>
<feature type="compositionally biased region" description="Basic and acidic residues" evidence="1">
    <location>
        <begin position="94"/>
        <end position="103"/>
    </location>
</feature>